<proteinExistence type="predicted"/>
<protein>
    <submittedName>
        <fullName evidence="2">P-selectin glycoprotein ligand-1</fullName>
    </submittedName>
</protein>
<accession>A0ABQ8Z625</accession>
<keyword evidence="3" id="KW-1185">Reference proteome</keyword>
<feature type="compositionally biased region" description="Basic and acidic residues" evidence="1">
    <location>
        <begin position="40"/>
        <end position="96"/>
    </location>
</feature>
<evidence type="ECO:0000256" key="1">
    <source>
        <dbReference type="SAM" id="MobiDB-lite"/>
    </source>
</evidence>
<organism evidence="2 3">
    <name type="scientific">Anaeramoeba flamelloides</name>
    <dbReference type="NCBI Taxonomy" id="1746091"/>
    <lineage>
        <taxon>Eukaryota</taxon>
        <taxon>Metamonada</taxon>
        <taxon>Anaeramoebidae</taxon>
        <taxon>Anaeramoeba</taxon>
    </lineage>
</organism>
<comment type="caution">
    <text evidence="2">The sequence shown here is derived from an EMBL/GenBank/DDBJ whole genome shotgun (WGS) entry which is preliminary data.</text>
</comment>
<feature type="region of interest" description="Disordered" evidence="1">
    <location>
        <begin position="1"/>
        <end position="99"/>
    </location>
</feature>
<sequence length="131" mass="15517">MRSNTILNRDLENYNPSKNKKKNKVTKGTKRKLQCLSKRNQKEPKGTKRNQKEPKGTKRNQKEPKGTKRNQKEPKGTKRNQKEPKGTKRNQKEPKGTKVIKWKLQCFYKNHYDLFNNSALNLTQYTKSKDK</sequence>
<evidence type="ECO:0000313" key="3">
    <source>
        <dbReference type="Proteomes" id="UP001150062"/>
    </source>
</evidence>
<gene>
    <name evidence="2" type="ORF">M0813_14303</name>
</gene>
<name>A0ABQ8Z625_9EUKA</name>
<dbReference type="Proteomes" id="UP001150062">
    <property type="component" value="Unassembled WGS sequence"/>
</dbReference>
<evidence type="ECO:0000313" key="2">
    <source>
        <dbReference type="EMBL" id="KAJ6252336.1"/>
    </source>
</evidence>
<reference evidence="2" key="1">
    <citation type="submission" date="2022-08" db="EMBL/GenBank/DDBJ databases">
        <title>Novel sulfate-reducing endosymbionts in the free-living metamonad Anaeramoeba.</title>
        <authorList>
            <person name="Jerlstrom-Hultqvist J."/>
            <person name="Cepicka I."/>
            <person name="Gallot-Lavallee L."/>
            <person name="Salas-Leiva D."/>
            <person name="Curtis B.A."/>
            <person name="Zahonova K."/>
            <person name="Pipaliya S."/>
            <person name="Dacks J."/>
            <person name="Roger A.J."/>
        </authorList>
    </citation>
    <scope>NUCLEOTIDE SEQUENCE</scope>
    <source>
        <strain evidence="2">Schooner1</strain>
    </source>
</reference>
<dbReference type="EMBL" id="JAOAOG010000046">
    <property type="protein sequence ID" value="KAJ6252336.1"/>
    <property type="molecule type" value="Genomic_DNA"/>
</dbReference>
<feature type="compositionally biased region" description="Basic residues" evidence="1">
    <location>
        <begin position="18"/>
        <end position="33"/>
    </location>
</feature>